<sequence length="61" mass="7117">MCPIVLPDRDAEWRTAIDECIAMYGEGNFCALDVQKWIDTKARIAEQIERWAGVLEYLKDR</sequence>
<gene>
    <name evidence="1" type="primary">2</name>
    <name evidence="1" type="ORF">SEA_DYOEDAFOS_2</name>
</gene>
<dbReference type="EMBL" id="MN234187">
    <property type="protein sequence ID" value="QFG10235.1"/>
    <property type="molecule type" value="Genomic_DNA"/>
</dbReference>
<dbReference type="RefSeq" id="YP_010013350.1">
    <property type="nucleotide sequence ID" value="NC_053511.1"/>
</dbReference>
<evidence type="ECO:0000313" key="2">
    <source>
        <dbReference type="Proteomes" id="UP000327317"/>
    </source>
</evidence>
<protein>
    <submittedName>
        <fullName evidence="1">Uncharacterized protein</fullName>
    </submittedName>
</protein>
<keyword evidence="2" id="KW-1185">Reference proteome</keyword>
<dbReference type="KEGG" id="vg:63209948"/>
<reference evidence="1 2" key="1">
    <citation type="submission" date="2019-07" db="EMBL/GenBank/DDBJ databases">
        <authorList>
            <person name="Stoner T.H."/>
            <person name="Garlena R.A."/>
            <person name="Russell D.A."/>
            <person name="Pope W.H."/>
            <person name="Jacobs-Sera D."/>
            <person name="Hatfull G.F."/>
        </authorList>
    </citation>
    <scope>NUCLEOTIDE SEQUENCE [LARGE SCALE GENOMIC DNA]</scope>
</reference>
<accession>A0A5J6THQ1</accession>
<proteinExistence type="predicted"/>
<evidence type="ECO:0000313" key="1">
    <source>
        <dbReference type="EMBL" id="QFG10235.1"/>
    </source>
</evidence>
<dbReference type="Proteomes" id="UP000327317">
    <property type="component" value="Segment"/>
</dbReference>
<name>A0A5J6THQ1_9CAUD</name>
<dbReference type="GeneID" id="63209948"/>
<organism evidence="1 2">
    <name type="scientific">Mycobacterium phage DyoEdafos</name>
    <dbReference type="NCBI Taxonomy" id="2599860"/>
    <lineage>
        <taxon>Viruses</taxon>
        <taxon>Duplodnaviria</taxon>
        <taxon>Heunggongvirae</taxon>
        <taxon>Uroviricota</taxon>
        <taxon>Caudoviricetes</taxon>
        <taxon>Vilmaviridae</taxon>
        <taxon>Lclasvirinae</taxon>
        <taxon>Bromdenvirus</taxon>
        <taxon>Bromdenvirus dyoedafos</taxon>
    </lineage>
</organism>